<accession>A0A7R9B1P4</accession>
<dbReference type="Pfam" id="PF04199">
    <property type="entry name" value="Cyclase"/>
    <property type="match status" value="1"/>
</dbReference>
<dbReference type="InterPro" id="IPR007325">
    <property type="entry name" value="KFase/CYL"/>
</dbReference>
<reference evidence="2" key="1">
    <citation type="submission" date="2020-11" db="EMBL/GenBank/DDBJ databases">
        <authorList>
            <person name="Tran Van P."/>
        </authorList>
    </citation>
    <scope>NUCLEOTIDE SEQUENCE</scope>
</reference>
<dbReference type="AlphaFoldDB" id="A0A7R9B1P4"/>
<gene>
    <name evidence="2" type="ORF">TSIB3V08_LOCUS8658</name>
</gene>
<dbReference type="EMBL" id="OC004565">
    <property type="protein sequence ID" value="CAD7264608.1"/>
    <property type="molecule type" value="Genomic_DNA"/>
</dbReference>
<dbReference type="Gene3D" id="3.50.30.50">
    <property type="entry name" value="Putative cyclase"/>
    <property type="match status" value="1"/>
</dbReference>
<name>A0A7R9B1P4_TIMSH</name>
<dbReference type="GO" id="GO:0019441">
    <property type="term" value="P:L-tryptophan catabolic process to kynurenine"/>
    <property type="evidence" value="ECO:0007669"/>
    <property type="project" value="InterPro"/>
</dbReference>
<proteinExistence type="inferred from homology"/>
<protein>
    <recommendedName>
        <fullName evidence="3">Cyclase</fullName>
    </recommendedName>
</protein>
<dbReference type="GO" id="GO:0004061">
    <property type="term" value="F:arylformamidase activity"/>
    <property type="evidence" value="ECO:0007669"/>
    <property type="project" value="InterPro"/>
</dbReference>
<organism evidence="2">
    <name type="scientific">Timema shepardi</name>
    <name type="common">Walking stick</name>
    <dbReference type="NCBI Taxonomy" id="629360"/>
    <lineage>
        <taxon>Eukaryota</taxon>
        <taxon>Metazoa</taxon>
        <taxon>Ecdysozoa</taxon>
        <taxon>Arthropoda</taxon>
        <taxon>Hexapoda</taxon>
        <taxon>Insecta</taxon>
        <taxon>Pterygota</taxon>
        <taxon>Neoptera</taxon>
        <taxon>Polyneoptera</taxon>
        <taxon>Phasmatodea</taxon>
        <taxon>Timematodea</taxon>
        <taxon>Timematoidea</taxon>
        <taxon>Timematidae</taxon>
        <taxon>Timema</taxon>
    </lineage>
</organism>
<comment type="similarity">
    <text evidence="1">Belongs to the Cyclase 1 superfamily.</text>
</comment>
<evidence type="ECO:0000313" key="2">
    <source>
        <dbReference type="EMBL" id="CAD7264608.1"/>
    </source>
</evidence>
<evidence type="ECO:0000256" key="1">
    <source>
        <dbReference type="ARBA" id="ARBA00007865"/>
    </source>
</evidence>
<sequence>MIARTWPRRQDTSTAERVVHVHGELSRATPYPVVTAEGSESDAAVAMVLRDGAGRRILRVVLTHGSSNDHQYRCVRNRSRRRLFTSRSFDQLSARDGSVMLENLMFLKIMISADIWLSQQVKMKPQAEVEIQDFRNGNGISEIKMIPWMIFCLILHYESRLILSQAIDLGHGFDNMTQHWVNALPFTITDRLSGKTSIGASYTSENFCTGTHGGTHLDAPFHFNEHGWRVGDIPLLNLIASGAVIDVSHHVRVNPDFQLLPSHIVEWEEEHGQLPNRTIILVDFGWSKFYNNRTTYFGTDSVNDTSLFHFPGLSKEVADYLVDTGKVVGVGVDTPSVDRGQSTKFWAHTVLARANIYNLENMALSGKKLPDVDQANVDELLQPHSMELANEDLI</sequence>
<dbReference type="PANTHER" id="PTHR31118">
    <property type="entry name" value="CYCLASE-LIKE PROTEIN 2"/>
    <property type="match status" value="1"/>
</dbReference>
<dbReference type="InterPro" id="IPR037175">
    <property type="entry name" value="KFase_sf"/>
</dbReference>
<dbReference type="SUPFAM" id="SSF102198">
    <property type="entry name" value="Putative cyclase"/>
    <property type="match status" value="1"/>
</dbReference>
<evidence type="ECO:0008006" key="3">
    <source>
        <dbReference type="Google" id="ProtNLM"/>
    </source>
</evidence>
<dbReference type="PANTHER" id="PTHR31118:SF12">
    <property type="entry name" value="CYCLASE-LIKE PROTEIN 2"/>
    <property type="match status" value="1"/>
</dbReference>